<comment type="subcellular location">
    <subcellularLocation>
        <location evidence="1 9 10">Nucleus</location>
    </subcellularLocation>
</comment>
<keyword evidence="14" id="KW-1185">Reference proteome</keyword>
<dbReference type="PANTHER" id="PTHR45940">
    <property type="entry name" value="WUSCHEL-RELATED HOMEOBOX 1-RELATED"/>
    <property type="match status" value="1"/>
</dbReference>
<dbReference type="Gene3D" id="1.10.10.60">
    <property type="entry name" value="Homeodomain-like"/>
    <property type="match status" value="1"/>
</dbReference>
<sequence length="303" mass="33389">MREKIEKSWPAGDEYGKIKMQGKSGGKGCVNGACRVRGSQRRAFASLVLACSGVATDSAFQVSTVMEEEKVASPPSSSPAASPSSRWNPTKEQISILEGLYRQGVRTPTAEQIQHITVKLRQFGAIEGKNVFYWFQNHKARQRQKQKQESFSYFSRLVRHPPPQPGTPAAAASISCNNLICSPFCLHVPQVAGVGLYQPLQYANVYFTGVPLNGPSPEHQRIEMTPNKPHEPNCGSDYQCSYQTLQLFPLHPDGGIAERSESSLTSASLETEWNQEAGRGEEGCESMPPFFNFFGVQQSQSLD</sequence>
<feature type="compositionally biased region" description="Low complexity" evidence="11">
    <location>
        <begin position="72"/>
        <end position="85"/>
    </location>
</feature>
<evidence type="ECO:0000256" key="5">
    <source>
        <dbReference type="ARBA" id="ARBA00023155"/>
    </source>
</evidence>
<evidence type="ECO:0000256" key="3">
    <source>
        <dbReference type="ARBA" id="ARBA00023015"/>
    </source>
</evidence>
<keyword evidence="6" id="KW-0804">Transcription</keyword>
<evidence type="ECO:0000256" key="2">
    <source>
        <dbReference type="ARBA" id="ARBA00022473"/>
    </source>
</evidence>
<keyword evidence="2" id="KW-0217">Developmental protein</keyword>
<dbReference type="PANTHER" id="PTHR45940:SF6">
    <property type="entry name" value="WUSCHEL-RELATED HOMEOBOX 2"/>
    <property type="match status" value="1"/>
</dbReference>
<keyword evidence="4 9" id="KW-0238">DNA-binding</keyword>
<dbReference type="GO" id="GO:0003677">
    <property type="term" value="F:DNA binding"/>
    <property type="evidence" value="ECO:0007669"/>
    <property type="project" value="UniProtKB-UniRule"/>
</dbReference>
<dbReference type="AlphaFoldDB" id="A0AAP0B332"/>
<dbReference type="FunFam" id="1.10.10.60:FF:000146">
    <property type="entry name" value="WUSCHEL-related homeobox 4"/>
    <property type="match status" value="1"/>
</dbReference>
<dbReference type="EMBL" id="JBBWWQ010000016">
    <property type="protein sequence ID" value="KAK8925728.1"/>
    <property type="molecule type" value="Genomic_DNA"/>
</dbReference>
<protein>
    <submittedName>
        <fullName evidence="13">WUSCHEL-related homeobox 5</fullName>
    </submittedName>
</protein>
<keyword evidence="3" id="KW-0805">Transcription regulation</keyword>
<keyword evidence="7 9" id="KW-0539">Nucleus</keyword>
<dbReference type="InterPro" id="IPR001356">
    <property type="entry name" value="HD"/>
</dbReference>
<dbReference type="Pfam" id="PF00046">
    <property type="entry name" value="Homeodomain"/>
    <property type="match status" value="1"/>
</dbReference>
<name>A0AAP0B332_9ASPA</name>
<comment type="similarity">
    <text evidence="8">Belongs to the WUS homeobox family.</text>
</comment>
<keyword evidence="5 9" id="KW-0371">Homeobox</keyword>
<feature type="region of interest" description="Disordered" evidence="11">
    <location>
        <begin position="259"/>
        <end position="282"/>
    </location>
</feature>
<dbReference type="InterPro" id="IPR009057">
    <property type="entry name" value="Homeodomain-like_sf"/>
</dbReference>
<evidence type="ECO:0000256" key="4">
    <source>
        <dbReference type="ARBA" id="ARBA00023125"/>
    </source>
</evidence>
<feature type="DNA-binding region" description="Homeobox" evidence="9">
    <location>
        <begin position="82"/>
        <end position="146"/>
    </location>
</feature>
<dbReference type="Proteomes" id="UP001418222">
    <property type="component" value="Unassembled WGS sequence"/>
</dbReference>
<organism evidence="13 14">
    <name type="scientific">Platanthera zijinensis</name>
    <dbReference type="NCBI Taxonomy" id="2320716"/>
    <lineage>
        <taxon>Eukaryota</taxon>
        <taxon>Viridiplantae</taxon>
        <taxon>Streptophyta</taxon>
        <taxon>Embryophyta</taxon>
        <taxon>Tracheophyta</taxon>
        <taxon>Spermatophyta</taxon>
        <taxon>Magnoliopsida</taxon>
        <taxon>Liliopsida</taxon>
        <taxon>Asparagales</taxon>
        <taxon>Orchidaceae</taxon>
        <taxon>Orchidoideae</taxon>
        <taxon>Orchideae</taxon>
        <taxon>Orchidinae</taxon>
        <taxon>Platanthera</taxon>
    </lineage>
</organism>
<evidence type="ECO:0000256" key="8">
    <source>
        <dbReference type="ARBA" id="ARBA00024040"/>
    </source>
</evidence>
<evidence type="ECO:0000256" key="11">
    <source>
        <dbReference type="SAM" id="MobiDB-lite"/>
    </source>
</evidence>
<feature type="domain" description="Homeobox" evidence="12">
    <location>
        <begin position="80"/>
        <end position="145"/>
    </location>
</feature>
<dbReference type="PROSITE" id="PS50071">
    <property type="entry name" value="HOMEOBOX_2"/>
    <property type="match status" value="1"/>
</dbReference>
<dbReference type="GO" id="GO:0099402">
    <property type="term" value="P:plant organ development"/>
    <property type="evidence" value="ECO:0007669"/>
    <property type="project" value="InterPro"/>
</dbReference>
<dbReference type="SUPFAM" id="SSF46689">
    <property type="entry name" value="Homeodomain-like"/>
    <property type="match status" value="1"/>
</dbReference>
<comment type="caution">
    <text evidence="13">The sequence shown here is derived from an EMBL/GenBank/DDBJ whole genome shotgun (WGS) entry which is preliminary data.</text>
</comment>
<evidence type="ECO:0000313" key="13">
    <source>
        <dbReference type="EMBL" id="KAK8925728.1"/>
    </source>
</evidence>
<evidence type="ECO:0000259" key="12">
    <source>
        <dbReference type="PROSITE" id="PS50071"/>
    </source>
</evidence>
<gene>
    <name evidence="13" type="primary">WOX5</name>
    <name evidence="13" type="ORF">KSP39_PZI018432</name>
</gene>
<evidence type="ECO:0000256" key="1">
    <source>
        <dbReference type="ARBA" id="ARBA00004123"/>
    </source>
</evidence>
<evidence type="ECO:0000256" key="9">
    <source>
        <dbReference type="PROSITE-ProRule" id="PRU00108"/>
    </source>
</evidence>
<evidence type="ECO:0000256" key="10">
    <source>
        <dbReference type="RuleBase" id="RU000682"/>
    </source>
</evidence>
<evidence type="ECO:0000256" key="7">
    <source>
        <dbReference type="ARBA" id="ARBA00023242"/>
    </source>
</evidence>
<dbReference type="CDD" id="cd00086">
    <property type="entry name" value="homeodomain"/>
    <property type="match status" value="1"/>
</dbReference>
<reference evidence="13 14" key="1">
    <citation type="journal article" date="2022" name="Nat. Plants">
        <title>Genomes of leafy and leafless Platanthera orchids illuminate the evolution of mycoheterotrophy.</title>
        <authorList>
            <person name="Li M.H."/>
            <person name="Liu K.W."/>
            <person name="Li Z."/>
            <person name="Lu H.C."/>
            <person name="Ye Q.L."/>
            <person name="Zhang D."/>
            <person name="Wang J.Y."/>
            <person name="Li Y.F."/>
            <person name="Zhong Z.M."/>
            <person name="Liu X."/>
            <person name="Yu X."/>
            <person name="Liu D.K."/>
            <person name="Tu X.D."/>
            <person name="Liu B."/>
            <person name="Hao Y."/>
            <person name="Liao X.Y."/>
            <person name="Jiang Y.T."/>
            <person name="Sun W.H."/>
            <person name="Chen J."/>
            <person name="Chen Y.Q."/>
            <person name="Ai Y."/>
            <person name="Zhai J.W."/>
            <person name="Wu S.S."/>
            <person name="Zhou Z."/>
            <person name="Hsiao Y.Y."/>
            <person name="Wu W.L."/>
            <person name="Chen Y.Y."/>
            <person name="Lin Y.F."/>
            <person name="Hsu J.L."/>
            <person name="Li C.Y."/>
            <person name="Wang Z.W."/>
            <person name="Zhao X."/>
            <person name="Zhong W.Y."/>
            <person name="Ma X.K."/>
            <person name="Ma L."/>
            <person name="Huang J."/>
            <person name="Chen G.Z."/>
            <person name="Huang M.Z."/>
            <person name="Huang L."/>
            <person name="Peng D.H."/>
            <person name="Luo Y.B."/>
            <person name="Zou S.Q."/>
            <person name="Chen S.P."/>
            <person name="Lan S."/>
            <person name="Tsai W.C."/>
            <person name="Van de Peer Y."/>
            <person name="Liu Z.J."/>
        </authorList>
    </citation>
    <scope>NUCLEOTIDE SEQUENCE [LARGE SCALE GENOMIC DNA]</scope>
    <source>
        <strain evidence="13">Lor287</strain>
    </source>
</reference>
<dbReference type="InterPro" id="IPR044555">
    <property type="entry name" value="WUSCHEL-like"/>
</dbReference>
<dbReference type="GO" id="GO:0005634">
    <property type="term" value="C:nucleus"/>
    <property type="evidence" value="ECO:0007669"/>
    <property type="project" value="UniProtKB-SubCell"/>
</dbReference>
<proteinExistence type="inferred from homology"/>
<feature type="compositionally biased region" description="Low complexity" evidence="11">
    <location>
        <begin position="262"/>
        <end position="272"/>
    </location>
</feature>
<evidence type="ECO:0000256" key="6">
    <source>
        <dbReference type="ARBA" id="ARBA00023163"/>
    </source>
</evidence>
<feature type="region of interest" description="Disordered" evidence="11">
    <location>
        <begin position="69"/>
        <end position="89"/>
    </location>
</feature>
<dbReference type="SMART" id="SM00389">
    <property type="entry name" value="HOX"/>
    <property type="match status" value="1"/>
</dbReference>
<dbReference type="GO" id="GO:0003700">
    <property type="term" value="F:DNA-binding transcription factor activity"/>
    <property type="evidence" value="ECO:0007669"/>
    <property type="project" value="InterPro"/>
</dbReference>
<accession>A0AAP0B332</accession>
<evidence type="ECO:0000313" key="14">
    <source>
        <dbReference type="Proteomes" id="UP001418222"/>
    </source>
</evidence>